<reference evidence="3" key="1">
    <citation type="submission" date="2014-11" db="EMBL/GenBank/DDBJ databases">
        <authorList>
            <person name="Otto D Thomas"/>
            <person name="Naeem Raeece"/>
        </authorList>
    </citation>
    <scope>NUCLEOTIDE SEQUENCE</scope>
</reference>
<feature type="compositionally biased region" description="Basic and acidic residues" evidence="1">
    <location>
        <begin position="1230"/>
        <end position="1239"/>
    </location>
</feature>
<feature type="compositionally biased region" description="Basic and acidic residues" evidence="1">
    <location>
        <begin position="793"/>
        <end position="802"/>
    </location>
</feature>
<feature type="region of interest" description="Disordered" evidence="1">
    <location>
        <begin position="1224"/>
        <end position="1416"/>
    </location>
</feature>
<dbReference type="EMBL" id="CDMZ01001336">
    <property type="protein sequence ID" value="CEM31052.1"/>
    <property type="molecule type" value="Genomic_DNA"/>
</dbReference>
<feature type="compositionally biased region" description="Basic and acidic residues" evidence="1">
    <location>
        <begin position="757"/>
        <end position="767"/>
    </location>
</feature>
<keyword evidence="2" id="KW-0472">Membrane</keyword>
<protein>
    <recommendedName>
        <fullName evidence="4">Transmembrane protein</fullName>
    </recommendedName>
</protein>
<feature type="transmembrane region" description="Helical" evidence="2">
    <location>
        <begin position="637"/>
        <end position="658"/>
    </location>
</feature>
<gene>
    <name evidence="3" type="ORF">Cvel_22462</name>
</gene>
<feature type="region of interest" description="Disordered" evidence="1">
    <location>
        <begin position="1433"/>
        <end position="1458"/>
    </location>
</feature>
<feature type="compositionally biased region" description="Basic and acidic residues" evidence="1">
    <location>
        <begin position="436"/>
        <end position="447"/>
    </location>
</feature>
<keyword evidence="2" id="KW-1133">Transmembrane helix</keyword>
<evidence type="ECO:0000256" key="2">
    <source>
        <dbReference type="SAM" id="Phobius"/>
    </source>
</evidence>
<feature type="compositionally biased region" description="Polar residues" evidence="1">
    <location>
        <begin position="852"/>
        <end position="864"/>
    </location>
</feature>
<feature type="compositionally biased region" description="Polar residues" evidence="1">
    <location>
        <begin position="828"/>
        <end position="839"/>
    </location>
</feature>
<feature type="region of interest" description="Disordered" evidence="1">
    <location>
        <begin position="24"/>
        <end position="50"/>
    </location>
</feature>
<feature type="region of interest" description="Disordered" evidence="1">
    <location>
        <begin position="427"/>
        <end position="454"/>
    </location>
</feature>
<feature type="transmembrane region" description="Helical" evidence="2">
    <location>
        <begin position="135"/>
        <end position="156"/>
    </location>
</feature>
<feature type="region of interest" description="Disordered" evidence="1">
    <location>
        <begin position="1156"/>
        <end position="1181"/>
    </location>
</feature>
<feature type="compositionally biased region" description="Basic and acidic residues" evidence="1">
    <location>
        <begin position="840"/>
        <end position="851"/>
    </location>
</feature>
<feature type="region of interest" description="Disordered" evidence="1">
    <location>
        <begin position="1056"/>
        <end position="1080"/>
    </location>
</feature>
<feature type="compositionally biased region" description="Pro residues" evidence="1">
    <location>
        <begin position="1390"/>
        <end position="1399"/>
    </location>
</feature>
<feature type="compositionally biased region" description="Polar residues" evidence="1">
    <location>
        <begin position="1160"/>
        <end position="1171"/>
    </location>
</feature>
<feature type="compositionally biased region" description="Basic and acidic residues" evidence="1">
    <location>
        <begin position="1103"/>
        <end position="1113"/>
    </location>
</feature>
<feature type="compositionally biased region" description="Gly residues" evidence="1">
    <location>
        <begin position="739"/>
        <end position="749"/>
    </location>
</feature>
<keyword evidence="2" id="KW-0812">Transmembrane</keyword>
<feature type="region of interest" description="Disordered" evidence="1">
    <location>
        <begin position="252"/>
        <end position="271"/>
    </location>
</feature>
<dbReference type="VEuPathDB" id="CryptoDB:Cvel_22462"/>
<feature type="transmembrane region" description="Helical" evidence="2">
    <location>
        <begin position="576"/>
        <end position="603"/>
    </location>
</feature>
<feature type="compositionally biased region" description="Low complexity" evidence="1">
    <location>
        <begin position="1341"/>
        <end position="1361"/>
    </location>
</feature>
<accession>A0A0G4GLN6</accession>
<feature type="compositionally biased region" description="Polar residues" evidence="1">
    <location>
        <begin position="1306"/>
        <end position="1315"/>
    </location>
</feature>
<feature type="transmembrane region" description="Helical" evidence="2">
    <location>
        <begin position="189"/>
        <end position="215"/>
    </location>
</feature>
<feature type="compositionally biased region" description="Gly residues" evidence="1">
    <location>
        <begin position="492"/>
        <end position="506"/>
    </location>
</feature>
<feature type="region of interest" description="Disordered" evidence="1">
    <location>
        <begin position="691"/>
        <end position="992"/>
    </location>
</feature>
<feature type="region of interest" description="Disordered" evidence="1">
    <location>
        <begin position="1530"/>
        <end position="1578"/>
    </location>
</feature>
<feature type="region of interest" description="Disordered" evidence="1">
    <location>
        <begin position="1094"/>
        <end position="1142"/>
    </location>
</feature>
<feature type="transmembrane region" description="Helical" evidence="2">
    <location>
        <begin position="304"/>
        <end position="324"/>
    </location>
</feature>
<name>A0A0G4GLN6_9ALVE</name>
<feature type="transmembrane region" description="Helical" evidence="2">
    <location>
        <begin position="163"/>
        <end position="183"/>
    </location>
</feature>
<feature type="region of interest" description="Disordered" evidence="1">
    <location>
        <begin position="1018"/>
        <end position="1043"/>
    </location>
</feature>
<feature type="region of interest" description="Disordered" evidence="1">
    <location>
        <begin position="482"/>
        <end position="506"/>
    </location>
</feature>
<evidence type="ECO:0000256" key="1">
    <source>
        <dbReference type="SAM" id="MobiDB-lite"/>
    </source>
</evidence>
<feature type="compositionally biased region" description="Basic and acidic residues" evidence="1">
    <location>
        <begin position="1552"/>
        <end position="1578"/>
    </location>
</feature>
<feature type="compositionally biased region" description="Basic and acidic residues" evidence="1">
    <location>
        <begin position="691"/>
        <end position="706"/>
    </location>
</feature>
<feature type="compositionally biased region" description="Polar residues" evidence="1">
    <location>
        <begin position="1071"/>
        <end position="1080"/>
    </location>
</feature>
<sequence length="1673" mass="181449">MDSLCTESAVSMMVPECLEELESIPPESTNGVRDEQENSNGREFAVNVPSETRPPLHLSDYTRVFERKSLYAEHYKLLHPLATVRDHIFWKPRDFEVNFVLVLVSALVCLVPAVVALFWGGLATGGQGGIGAGPSHVSVALCAILGGCVGLAGYRFLLHFEFLVLYSGMLGGVSAVLFSLGIPNEGLPIIVYLLVGFAIVEGFRIFLHLAALLAFGSNRSRRGGGCSAASVAVGRCGSLPLSVAELKAFREREGGKDKKEPQGETRAGEGAEEKPYRLSFGQFALGLLGPHTVIRFTDTVRVGFLRVACLSAFYWVLFCTQSLFPPEASGGVIALHSLAVAALRIACHLLPVCIWWASGLSEQVGAHDQVLSPTSLASACAGALVSKMIASRGDLSWSSFGGLCAEEVIVSFIFGLVPSPDSLASPFPWKSPRGQMKKDRGKGKEGAHGGGTAGVTDIGWDDTIESALTPYRVKYIQGSFGQVDPSSSRNAAGGGGTGGGRGGGGRFLAWNSSEREAFSAVSPVGHQANPSEEGTGGGGRVRGEKTEEASVMRVPRGGVWRLQVRFEELFERQLSLFLYLILRTGVAVCVAFLALTIVCWGAFEAEREPGSLASVLASAVLLEGGGEKGDKETVGIVFGRLGILLVLDWVTFCFVILVRKAVFFSRLPNEYATLLAARFIPLSQRVFQDPKSRSDYEQHMQRQRERTHLKRQQQQQQLRAAFMHVGRSGRQRSRSSGSLSGGAGAGLQGGRRASWPRGEKGRHGEGQKRRRSSGEPSGRPGGSEGLFEVPVSGREEARDKEPIWNPWEAGRQAAAQAERERTAEAQTCSETLNNLSQTRNADDRDGLDTPKHSNSPHTIRTRPTNLRLPPIERHAKRAGSRNDGLTPASSACSSDQERESGNQTNTRRPKGTWMSGPPPASPAVSHDKLTRLSPTGGVLNPLSDSQAAAPTSADIVHLEDIAIHGARPPTAGSTKDSPAPPTPFPFSSADDPQTMFLNEAEDSLSEVVAFFVEETNKIEGPVSSQADRDRDDGDDSSEVPEDWGLSKHLIIKIEGAKNNKAGESPHLQKRNPFSHTPTNEYSVPLPPACFASLSNSLQQQHRTHSEHLDESHTHSRPKMPPCLLPVKGETPPSSPACAPKGDPSLIRNANSCNLRVPPTETIQWGHSSNTPSRPPSSEKEALAPPAFQPLIYEVRHFSFPHHKTWSESSHRDRETPLRILTQSSRSFSTLRDEEERLDRAAASYTQSSEAFEDPSPTPFTRLARCVQSAGSHSAGLPDANGVPTAPPPDSYGDVPSEGHPIPSHIPNITDSGSRKQQQHEQRGNGKSQKADVCIPFDKKSSSSLSSLSSGSPSHAAAASKKNVTKSRGATGCGGATGRGPNRESSLSPRSPVPSFPFPRDPSEVPSSPRRKDTDNLTRALTWTWTGIRSAHEARGPVGGRGIWGRQRGGVRSPRRARGPRVLQGGRQKAVRNERWYGPDGQMLNGMFDTQLGFAPLFRGRPCVFLQQSATEKESTADSDPLTVEWLATHNRFGQTEPRRPKHTRQANQSGKTTEERSGLGRFPRGEKERKVCSDAERQKEAREATKEWRAWRRAEALAAFLTFSGVSRSFSTTRMQDGSVPVMHPVKRLARFEFIVEFASSFQAVFANGKEAWKCDETFPAYLVVLLRSACRY</sequence>
<evidence type="ECO:0008006" key="4">
    <source>
        <dbReference type="Google" id="ProtNLM"/>
    </source>
</evidence>
<feature type="transmembrane region" description="Helical" evidence="2">
    <location>
        <begin position="99"/>
        <end position="123"/>
    </location>
</feature>
<feature type="region of interest" description="Disordered" evidence="1">
    <location>
        <begin position="520"/>
        <end position="548"/>
    </location>
</feature>
<feature type="compositionally biased region" description="Acidic residues" evidence="1">
    <location>
        <begin position="1032"/>
        <end position="1041"/>
    </location>
</feature>
<evidence type="ECO:0000313" key="3">
    <source>
        <dbReference type="EMBL" id="CEM31052.1"/>
    </source>
</evidence>
<proteinExistence type="predicted"/>
<organism evidence="3">
    <name type="scientific">Chromera velia CCMP2878</name>
    <dbReference type="NCBI Taxonomy" id="1169474"/>
    <lineage>
        <taxon>Eukaryota</taxon>
        <taxon>Sar</taxon>
        <taxon>Alveolata</taxon>
        <taxon>Colpodellida</taxon>
        <taxon>Chromeraceae</taxon>
        <taxon>Chromera</taxon>
    </lineage>
</organism>